<evidence type="ECO:0000256" key="4">
    <source>
        <dbReference type="ARBA" id="ARBA00022741"/>
    </source>
</evidence>
<feature type="binding site" evidence="9">
    <location>
        <position position="94"/>
    </location>
    <ligand>
        <name>L-glutamine</name>
        <dbReference type="ChEBI" id="CHEBI:58359"/>
    </ligand>
</feature>
<feature type="short sequence motif" description="'HIGH' region" evidence="9">
    <location>
        <begin position="61"/>
        <end position="71"/>
    </location>
</feature>
<evidence type="ECO:0000256" key="6">
    <source>
        <dbReference type="ARBA" id="ARBA00022917"/>
    </source>
</evidence>
<dbReference type="EC" id="6.1.1.18" evidence="9"/>
<feature type="domain" description="Glutamyl/glutaminyl-tRNA synthetase class Ib anti-codon binding" evidence="12">
    <location>
        <begin position="376"/>
        <end position="475"/>
    </location>
</feature>
<dbReference type="PANTHER" id="PTHR43097:SF5">
    <property type="entry name" value="GLUTAMATE--TRNA LIGASE"/>
    <property type="match status" value="1"/>
</dbReference>
<keyword evidence="4 9" id="KW-0547">Nucleotide-binding</keyword>
<dbReference type="InterPro" id="IPR014729">
    <property type="entry name" value="Rossmann-like_a/b/a_fold"/>
</dbReference>
<evidence type="ECO:0000313" key="15">
    <source>
        <dbReference type="Proteomes" id="UP000321548"/>
    </source>
</evidence>
<dbReference type="PROSITE" id="PS00178">
    <property type="entry name" value="AA_TRNA_LIGASE_I"/>
    <property type="match status" value="1"/>
</dbReference>
<dbReference type="InterPro" id="IPR020056">
    <property type="entry name" value="Rbsml_bL25/Gln-tRNA_synth_N"/>
</dbReference>
<dbReference type="InterPro" id="IPR022861">
    <property type="entry name" value="Gln_tRNA_ligase_bac"/>
</dbReference>
<organism evidence="14 15">
    <name type="scientific">Zeimonas arvi</name>
    <dbReference type="NCBI Taxonomy" id="2498847"/>
    <lineage>
        <taxon>Bacteria</taxon>
        <taxon>Pseudomonadati</taxon>
        <taxon>Pseudomonadota</taxon>
        <taxon>Betaproteobacteria</taxon>
        <taxon>Burkholderiales</taxon>
        <taxon>Burkholderiaceae</taxon>
        <taxon>Zeimonas</taxon>
    </lineage>
</organism>
<evidence type="ECO:0000259" key="11">
    <source>
        <dbReference type="Pfam" id="PF00749"/>
    </source>
</evidence>
<dbReference type="InterPro" id="IPR049437">
    <property type="entry name" value="tRNA-synt_1c_C2"/>
</dbReference>
<evidence type="ECO:0000256" key="3">
    <source>
        <dbReference type="ARBA" id="ARBA00022598"/>
    </source>
</evidence>
<feature type="binding site" evidence="9">
    <location>
        <begin position="68"/>
        <end position="74"/>
    </location>
    <ligand>
        <name>ATP</name>
        <dbReference type="ChEBI" id="CHEBI:30616"/>
    </ligand>
</feature>
<dbReference type="Gene3D" id="3.90.800.10">
    <property type="entry name" value="Glutamyl-tRNA Synthetase, Domain 3"/>
    <property type="match status" value="1"/>
</dbReference>
<dbReference type="SUPFAM" id="SSF52374">
    <property type="entry name" value="Nucleotidylyl transferase"/>
    <property type="match status" value="1"/>
</dbReference>
<dbReference type="InterPro" id="IPR020061">
    <property type="entry name" value="Glu_tRNA_lig_a-bdl"/>
</dbReference>
<dbReference type="PRINTS" id="PR00987">
    <property type="entry name" value="TRNASYNTHGLU"/>
</dbReference>
<dbReference type="OrthoDB" id="9801560at2"/>
<reference evidence="14 15" key="1">
    <citation type="submission" date="2019-06" db="EMBL/GenBank/DDBJ databases">
        <title>Quisquiliibacterium sp. nov., isolated from a maize field.</title>
        <authorList>
            <person name="Lin S.-Y."/>
            <person name="Tsai C.-F."/>
            <person name="Young C.-C."/>
        </authorList>
    </citation>
    <scope>NUCLEOTIDE SEQUENCE [LARGE SCALE GENOMIC DNA]</scope>
    <source>
        <strain evidence="14 15">CC-CFT501</strain>
    </source>
</reference>
<evidence type="ECO:0000313" key="14">
    <source>
        <dbReference type="EMBL" id="TXL68405.1"/>
    </source>
</evidence>
<feature type="domain" description="tRNA synthetases class I (E and Q) anti-codon binding" evidence="13">
    <location>
        <begin position="495"/>
        <end position="567"/>
    </location>
</feature>
<evidence type="ECO:0000256" key="9">
    <source>
        <dbReference type="HAMAP-Rule" id="MF_00126"/>
    </source>
</evidence>
<comment type="similarity">
    <text evidence="1 9 10">Belongs to the class-I aminoacyl-tRNA synthetase family.</text>
</comment>
<dbReference type="InterPro" id="IPR020058">
    <property type="entry name" value="Glu/Gln-tRNA-synth_Ib_cat-dom"/>
</dbReference>
<keyword evidence="7 9" id="KW-0030">Aminoacyl-tRNA synthetase</keyword>
<comment type="subunit">
    <text evidence="9">Monomer.</text>
</comment>
<sequence length="593" mass="67677">MRDKYDSQALPAPTNFIRSAIDEHLANGKYAPRRWAGHPDVAQAHRAAPLDPAKIRTRFPPEPNGYLHIGHAKSICLNFGLALDYAGRCHMRFDDTNPEKEEQEYVDSILDSVRWLGFSWKDSQEDNLYFASDYFDHFYAMAEWLVLAGHAYVDSQNTEEMRANRGTLTEAGRNSPFRDRSPEENLRLFREMRDGKHAEGSHVLRAKIDMASPNMNMRDPALYRIRVASHHRTGDKWCIYPMYDYAHPIEDALENITHSLCTLEFQDHRPLYDWLLERLAEGKFFDKPLPQQIEFARLNLTYTITSKRKLQELIRGGHVDGWDDPRMTTIVGLRRRGYTPESIRLFCDRIGVAKADSWVDMGTLELALRDDLEAKAARAVAVLDPLKLVITNWPEGKVEDCEAPAHPQQPERGKRVFPISRELWIEREDFAETPPKGFFRLFPGNRVRLRYGYVIECTGCEKDADGNVIAVHATYFDDSKSGTPGADAYKVKGNLHWASAAHALDAEVRLYDRLYKDPHPGAGDTDHLASLNPDSKKVIRAKLEPTLAAALPDDRFQFERHGYFVADRVDSKPGAPVFNRAVTLKDSWGGGRR</sequence>
<comment type="caution">
    <text evidence="9">Lacks conserved residue(s) required for the propagation of feature annotation.</text>
</comment>
<feature type="binding site" evidence="9">
    <location>
        <begin position="62"/>
        <end position="64"/>
    </location>
    <ligand>
        <name>ATP</name>
        <dbReference type="ChEBI" id="CHEBI:30616"/>
    </ligand>
</feature>
<dbReference type="NCBIfam" id="TIGR00440">
    <property type="entry name" value="glnS"/>
    <property type="match status" value="1"/>
</dbReference>
<dbReference type="PANTHER" id="PTHR43097">
    <property type="entry name" value="GLUTAMINE-TRNA LIGASE"/>
    <property type="match status" value="1"/>
</dbReference>
<accession>A0A5C8P594</accession>
<feature type="binding site" evidence="9">
    <location>
        <position position="243"/>
    </location>
    <ligand>
        <name>L-glutamine</name>
        <dbReference type="ChEBI" id="CHEBI:58359"/>
    </ligand>
</feature>
<gene>
    <name evidence="9" type="primary">glnS</name>
    <name evidence="14" type="ORF">FHP08_01595</name>
</gene>
<dbReference type="Pfam" id="PF03950">
    <property type="entry name" value="tRNA-synt_1c_C"/>
    <property type="match status" value="1"/>
</dbReference>
<dbReference type="GO" id="GO:0006425">
    <property type="term" value="P:glutaminyl-tRNA aminoacylation"/>
    <property type="evidence" value="ECO:0007669"/>
    <property type="project" value="UniProtKB-UniRule"/>
</dbReference>
<dbReference type="InterPro" id="IPR004514">
    <property type="entry name" value="Gln-tRNA-synth"/>
</dbReference>
<dbReference type="Gene3D" id="1.10.1160.10">
    <property type="entry name" value="Glutamyl-trna Synthetase, Domain 2"/>
    <property type="match status" value="1"/>
</dbReference>
<proteinExistence type="inferred from homology"/>
<evidence type="ECO:0000256" key="1">
    <source>
        <dbReference type="ARBA" id="ARBA00005594"/>
    </source>
</evidence>
<dbReference type="GO" id="GO:0005829">
    <property type="term" value="C:cytosol"/>
    <property type="evidence" value="ECO:0007669"/>
    <property type="project" value="TreeGrafter"/>
</dbReference>
<feature type="binding site" evidence="9">
    <location>
        <position position="262"/>
    </location>
    <ligand>
        <name>ATP</name>
        <dbReference type="ChEBI" id="CHEBI:30616"/>
    </ligand>
</feature>
<evidence type="ECO:0000256" key="2">
    <source>
        <dbReference type="ARBA" id="ARBA00022490"/>
    </source>
</evidence>
<dbReference type="RefSeq" id="WP_147702546.1">
    <property type="nucleotide sequence ID" value="NZ_VDUY01000001.1"/>
</dbReference>
<dbReference type="Gene3D" id="2.40.240.10">
    <property type="entry name" value="Ribosomal Protein L25, Chain P"/>
    <property type="match status" value="2"/>
</dbReference>
<dbReference type="InterPro" id="IPR001412">
    <property type="entry name" value="aa-tRNA-synth_I_CS"/>
</dbReference>
<dbReference type="SUPFAM" id="SSF50715">
    <property type="entry name" value="Ribosomal protein L25-like"/>
    <property type="match status" value="1"/>
</dbReference>
<feature type="domain" description="Glutamyl/glutaminyl-tRNA synthetase class Ib catalytic" evidence="11">
    <location>
        <begin position="54"/>
        <end position="358"/>
    </location>
</feature>
<dbReference type="GO" id="GO:0005524">
    <property type="term" value="F:ATP binding"/>
    <property type="evidence" value="ECO:0007669"/>
    <property type="project" value="UniProtKB-UniRule"/>
</dbReference>
<evidence type="ECO:0000256" key="8">
    <source>
        <dbReference type="ARBA" id="ARBA00048270"/>
    </source>
</evidence>
<evidence type="ECO:0000256" key="5">
    <source>
        <dbReference type="ARBA" id="ARBA00022840"/>
    </source>
</evidence>
<dbReference type="EMBL" id="VDUY01000001">
    <property type="protein sequence ID" value="TXL68405.1"/>
    <property type="molecule type" value="Genomic_DNA"/>
</dbReference>
<keyword evidence="2 9" id="KW-0963">Cytoplasm</keyword>
<comment type="caution">
    <text evidence="14">The sequence shown here is derived from an EMBL/GenBank/DDBJ whole genome shotgun (WGS) entry which is preliminary data.</text>
</comment>
<name>A0A5C8P594_9BURK</name>
<dbReference type="Gene3D" id="3.40.50.620">
    <property type="entry name" value="HUPs"/>
    <property type="match status" value="1"/>
</dbReference>
<dbReference type="Pfam" id="PF20974">
    <property type="entry name" value="tRNA-synt_1c_C2"/>
    <property type="match status" value="1"/>
</dbReference>
<keyword evidence="3 9" id="KW-0436">Ligase</keyword>
<keyword evidence="15" id="KW-1185">Reference proteome</keyword>
<dbReference type="Pfam" id="PF00749">
    <property type="entry name" value="tRNA-synt_1c"/>
    <property type="match status" value="1"/>
</dbReference>
<protein>
    <recommendedName>
        <fullName evidence="9">Glutamine--tRNA ligase</fullName>
        <ecNumber evidence="9">6.1.1.18</ecNumber>
    </recommendedName>
    <alternativeName>
        <fullName evidence="9">Glutaminyl-tRNA synthetase</fullName>
        <shortName evidence="9">GlnRS</shortName>
    </alternativeName>
</protein>
<dbReference type="Proteomes" id="UP000321548">
    <property type="component" value="Unassembled WGS sequence"/>
</dbReference>
<dbReference type="InterPro" id="IPR020059">
    <property type="entry name" value="Glu/Gln-tRNA-synth_Ib_codon-bd"/>
</dbReference>
<dbReference type="GO" id="GO:0004819">
    <property type="term" value="F:glutamine-tRNA ligase activity"/>
    <property type="evidence" value="ECO:0007669"/>
    <property type="project" value="UniProtKB-UniRule"/>
</dbReference>
<dbReference type="InterPro" id="IPR011035">
    <property type="entry name" value="Ribosomal_bL25/Gln-tRNA_synth"/>
</dbReference>
<feature type="short sequence motif" description="'KMSKS' region" evidence="9">
    <location>
        <begin position="304"/>
        <end position="308"/>
    </location>
</feature>
<dbReference type="InterPro" id="IPR000924">
    <property type="entry name" value="Glu/Gln-tRNA-synth"/>
</dbReference>
<dbReference type="FunFam" id="3.40.50.620:FF:000037">
    <property type="entry name" value="Glutamine--tRNA ligase cytoplasmic"/>
    <property type="match status" value="1"/>
</dbReference>
<dbReference type="GO" id="GO:0006424">
    <property type="term" value="P:glutamyl-tRNA aminoacylation"/>
    <property type="evidence" value="ECO:0007669"/>
    <property type="project" value="UniProtKB-UniRule"/>
</dbReference>
<evidence type="ECO:0000256" key="7">
    <source>
        <dbReference type="ARBA" id="ARBA00023146"/>
    </source>
</evidence>
<dbReference type="InterPro" id="IPR050132">
    <property type="entry name" value="Gln/Glu-tRNA_Ligase"/>
</dbReference>
<keyword evidence="6 9" id="KW-0648">Protein biosynthesis</keyword>
<evidence type="ECO:0000256" key="10">
    <source>
        <dbReference type="RuleBase" id="RU363037"/>
    </source>
</evidence>
<dbReference type="NCBIfam" id="NF011291">
    <property type="entry name" value="PRK14703.1"/>
    <property type="match status" value="1"/>
</dbReference>
<dbReference type="FunFam" id="1.10.1160.10:FF:000001">
    <property type="entry name" value="Glutamine--tRNA ligase"/>
    <property type="match status" value="1"/>
</dbReference>
<comment type="catalytic activity">
    <reaction evidence="8 9">
        <text>tRNA(Gln) + L-glutamine + ATP = L-glutaminyl-tRNA(Gln) + AMP + diphosphate</text>
        <dbReference type="Rhea" id="RHEA:20121"/>
        <dbReference type="Rhea" id="RHEA-COMP:9662"/>
        <dbReference type="Rhea" id="RHEA-COMP:9681"/>
        <dbReference type="ChEBI" id="CHEBI:30616"/>
        <dbReference type="ChEBI" id="CHEBI:33019"/>
        <dbReference type="ChEBI" id="CHEBI:58359"/>
        <dbReference type="ChEBI" id="CHEBI:78442"/>
        <dbReference type="ChEBI" id="CHEBI:78521"/>
        <dbReference type="ChEBI" id="CHEBI:456215"/>
        <dbReference type="EC" id="6.1.1.18"/>
    </reaction>
</comment>
<comment type="subcellular location">
    <subcellularLocation>
        <location evidence="9">Cytoplasm</location>
    </subcellularLocation>
</comment>
<evidence type="ECO:0000259" key="12">
    <source>
        <dbReference type="Pfam" id="PF03950"/>
    </source>
</evidence>
<feature type="binding site" evidence="9">
    <location>
        <begin position="297"/>
        <end position="298"/>
    </location>
    <ligand>
        <name>ATP</name>
        <dbReference type="ChEBI" id="CHEBI:30616"/>
    </ligand>
</feature>
<evidence type="ECO:0000259" key="13">
    <source>
        <dbReference type="Pfam" id="PF20974"/>
    </source>
</evidence>
<dbReference type="HAMAP" id="MF_00126">
    <property type="entry name" value="Gln_tRNA_synth"/>
    <property type="match status" value="1"/>
</dbReference>
<dbReference type="AlphaFoldDB" id="A0A5C8P594"/>
<dbReference type="FunFam" id="3.90.800.10:FF:000001">
    <property type="entry name" value="Glutamine--tRNA ligase"/>
    <property type="match status" value="1"/>
</dbReference>
<keyword evidence="5 9" id="KW-0067">ATP-binding</keyword>